<feature type="region of interest" description="Disordered" evidence="1">
    <location>
        <begin position="378"/>
        <end position="419"/>
    </location>
</feature>
<evidence type="ECO:0000313" key="3">
    <source>
        <dbReference type="EnsemblPlants" id="OMERI05G00050.1"/>
    </source>
</evidence>
<dbReference type="AlphaFoldDB" id="A0A0E0DKP6"/>
<feature type="compositionally biased region" description="Pro residues" evidence="1">
    <location>
        <begin position="391"/>
        <end position="414"/>
    </location>
</feature>
<keyword evidence="4" id="KW-1185">Reference proteome</keyword>
<organism evidence="3">
    <name type="scientific">Oryza meridionalis</name>
    <dbReference type="NCBI Taxonomy" id="40149"/>
    <lineage>
        <taxon>Eukaryota</taxon>
        <taxon>Viridiplantae</taxon>
        <taxon>Streptophyta</taxon>
        <taxon>Embryophyta</taxon>
        <taxon>Tracheophyta</taxon>
        <taxon>Spermatophyta</taxon>
        <taxon>Magnoliopsida</taxon>
        <taxon>Liliopsida</taxon>
        <taxon>Poales</taxon>
        <taxon>Poaceae</taxon>
        <taxon>BOP clade</taxon>
        <taxon>Oryzoideae</taxon>
        <taxon>Oryzeae</taxon>
        <taxon>Oryzinae</taxon>
        <taxon>Oryza</taxon>
    </lineage>
</organism>
<dbReference type="HOGENOM" id="CLU_450082_0_0_1"/>
<dbReference type="Gene3D" id="3.40.395.10">
    <property type="entry name" value="Adenoviral Proteinase, Chain A"/>
    <property type="match status" value="1"/>
</dbReference>
<feature type="domain" description="DUF8039" evidence="2">
    <location>
        <begin position="283"/>
        <end position="374"/>
    </location>
</feature>
<proteinExistence type="predicted"/>
<dbReference type="PANTHER" id="PTHR33018">
    <property type="entry name" value="OS10G0338966 PROTEIN-RELATED"/>
    <property type="match status" value="1"/>
</dbReference>
<dbReference type="Pfam" id="PF26133">
    <property type="entry name" value="DUF8039"/>
    <property type="match status" value="1"/>
</dbReference>
<dbReference type="SUPFAM" id="SSF54001">
    <property type="entry name" value="Cysteine proteinases"/>
    <property type="match status" value="1"/>
</dbReference>
<evidence type="ECO:0000259" key="2">
    <source>
        <dbReference type="Pfam" id="PF26133"/>
    </source>
</evidence>
<sequence>MAKFNSTCEIVARLHGPLNLDEWKDVNINTKKIMWDELQKYLYPPGSEDIEKKFALSTMAHWWRQWKSDMNTYYVQKNKSPLQEYRNITPTEWNKFVAKMTTPAALARRKKMSDLAKKNKYPHRLGSSGYDGHVDQWRAMEENTGQVTDEGEMLFETPEIEHVTTSLQQIDEKKKTGEFVARREHDEFTAALGTAEHSGRIRRQSSRTSWKEGFLKESKSYKKRDAYKAKLREEGTEQVTQQVTQQFYRLAAQNPQAFPNLVPQPKQTVQIPSSVGSVEKTPYPVDLITSPTTCSLIVLIGRAEKTKEVGSGLAILGRSFHNNPIPKDYARVQVARVNADQMSLELDIPTPEGIELLGDAVNQFILWHRGDIILTGQPTLTTPAPAMPQTAAPPAPPSPSNSPTPPRSPIPPRSPTHQDLRPQKEYLLHRQSQPRQIPHLHYLNSRLLLISRLLLHNLPSCNLCHLLGKMYLSKSQSWDSTEVPKEYEYGKPFLPFNLMLELPWPMRLLSQWVDAQRTGASIGYANPTRVCMTALTVKLNLDGQELKDKALEEREAYVDKLHKKKQVEVATYLGQAMLTHADKRLLMVPYHLTDHYILFLIYPRDHIVVVLDPAHCEESAFMEILVLVNLGHDYYKRHGGYVKDQKRKKLLVKCYKQPLGTNLCRYYVCEMLRVNGRYRTEFTDFQSILYTANRFDRRMLLNLCADLCRFIRRDICNHLGEFYDDDRELAWDDKFKSLREWEREHMVD</sequence>
<dbReference type="PANTHER" id="PTHR33018:SF19">
    <property type="entry name" value="OS12G0558775 PROTEIN"/>
    <property type="match status" value="1"/>
</dbReference>
<dbReference type="InterPro" id="IPR038765">
    <property type="entry name" value="Papain-like_cys_pep_sf"/>
</dbReference>
<dbReference type="Gramene" id="OMERI05G00050.1">
    <property type="protein sequence ID" value="OMERI05G00050.1"/>
    <property type="gene ID" value="OMERI05G00050"/>
</dbReference>
<evidence type="ECO:0000313" key="4">
    <source>
        <dbReference type="Proteomes" id="UP000008021"/>
    </source>
</evidence>
<reference evidence="3" key="1">
    <citation type="submission" date="2015-04" db="UniProtKB">
        <authorList>
            <consortium name="EnsemblPlants"/>
        </authorList>
    </citation>
    <scope>IDENTIFICATION</scope>
</reference>
<protein>
    <recommendedName>
        <fullName evidence="2">DUF8039 domain-containing protein</fullName>
    </recommendedName>
</protein>
<dbReference type="InterPro" id="IPR058352">
    <property type="entry name" value="DUF8039"/>
</dbReference>
<name>A0A0E0DKP6_9ORYZ</name>
<dbReference type="Proteomes" id="UP000008021">
    <property type="component" value="Chromosome 5"/>
</dbReference>
<dbReference type="EnsemblPlants" id="OMERI05G00050.1">
    <property type="protein sequence ID" value="OMERI05G00050.1"/>
    <property type="gene ID" value="OMERI05G00050"/>
</dbReference>
<feature type="compositionally biased region" description="Low complexity" evidence="1">
    <location>
        <begin position="378"/>
        <end position="390"/>
    </location>
</feature>
<reference evidence="3" key="2">
    <citation type="submission" date="2018-05" db="EMBL/GenBank/DDBJ databases">
        <title>OmerRS3 (Oryza meridionalis Reference Sequence Version 3).</title>
        <authorList>
            <person name="Zhang J."/>
            <person name="Kudrna D."/>
            <person name="Lee S."/>
            <person name="Talag J."/>
            <person name="Welchert J."/>
            <person name="Wing R.A."/>
        </authorList>
    </citation>
    <scope>NUCLEOTIDE SEQUENCE [LARGE SCALE GENOMIC DNA]</scope>
    <source>
        <strain evidence="3">cv. OR44</strain>
    </source>
</reference>
<evidence type="ECO:0000256" key="1">
    <source>
        <dbReference type="SAM" id="MobiDB-lite"/>
    </source>
</evidence>
<accession>A0A0E0DKP6</accession>